<accession>D2B0K5</accession>
<dbReference type="STRING" id="479432.Sros_8371"/>
<reference evidence="1 2" key="1">
    <citation type="journal article" date="2010" name="Stand. Genomic Sci.">
        <title>Complete genome sequence of Streptosporangium roseum type strain (NI 9100).</title>
        <authorList>
            <person name="Nolan M."/>
            <person name="Sikorski J."/>
            <person name="Jando M."/>
            <person name="Lucas S."/>
            <person name="Lapidus A."/>
            <person name="Glavina Del Rio T."/>
            <person name="Chen F."/>
            <person name="Tice H."/>
            <person name="Pitluck S."/>
            <person name="Cheng J.F."/>
            <person name="Chertkov O."/>
            <person name="Sims D."/>
            <person name="Meincke L."/>
            <person name="Brettin T."/>
            <person name="Han C."/>
            <person name="Detter J.C."/>
            <person name="Bruce D."/>
            <person name="Goodwin L."/>
            <person name="Land M."/>
            <person name="Hauser L."/>
            <person name="Chang Y.J."/>
            <person name="Jeffries C.D."/>
            <person name="Ivanova N."/>
            <person name="Mavromatis K."/>
            <person name="Mikhailova N."/>
            <person name="Chen A."/>
            <person name="Palaniappan K."/>
            <person name="Chain P."/>
            <person name="Rohde M."/>
            <person name="Goker M."/>
            <person name="Bristow J."/>
            <person name="Eisen J.A."/>
            <person name="Markowitz V."/>
            <person name="Hugenholtz P."/>
            <person name="Kyrpides N.C."/>
            <person name="Klenk H.P."/>
        </authorList>
    </citation>
    <scope>NUCLEOTIDE SEQUENCE [LARGE SCALE GENOMIC DNA]</scope>
    <source>
        <strain evidence="2">ATCC 12428 / DSM 43021 / JCM 3005 / NI 9100</strain>
    </source>
</reference>
<dbReference type="EMBL" id="CP001814">
    <property type="protein sequence ID" value="ACZ91017.1"/>
    <property type="molecule type" value="Genomic_DNA"/>
</dbReference>
<evidence type="ECO:0000313" key="2">
    <source>
        <dbReference type="Proteomes" id="UP000002029"/>
    </source>
</evidence>
<keyword evidence="2" id="KW-1185">Reference proteome</keyword>
<proteinExistence type="predicted"/>
<dbReference type="HOGENOM" id="CLU_2208623_0_0_11"/>
<gene>
    <name evidence="1" type="ordered locus">Sros_8371</name>
</gene>
<dbReference type="Proteomes" id="UP000002029">
    <property type="component" value="Chromosome"/>
</dbReference>
<dbReference type="eggNOG" id="ENOG50324X9">
    <property type="taxonomic scope" value="Bacteria"/>
</dbReference>
<dbReference type="InterPro" id="IPR046214">
    <property type="entry name" value="DUF6247"/>
</dbReference>
<name>D2B0K5_STRRD</name>
<dbReference type="KEGG" id="sro:Sros_8371"/>
<protein>
    <submittedName>
        <fullName evidence="1">Uncharacterized protein</fullName>
    </submittedName>
</protein>
<organism evidence="1 2">
    <name type="scientific">Streptosporangium roseum (strain ATCC 12428 / DSM 43021 / JCM 3005 / KCTC 9067 / NCIMB 10171 / NRRL 2505 / NI 9100)</name>
    <dbReference type="NCBI Taxonomy" id="479432"/>
    <lineage>
        <taxon>Bacteria</taxon>
        <taxon>Bacillati</taxon>
        <taxon>Actinomycetota</taxon>
        <taxon>Actinomycetes</taxon>
        <taxon>Streptosporangiales</taxon>
        <taxon>Streptosporangiaceae</taxon>
        <taxon>Streptosporangium</taxon>
    </lineage>
</organism>
<evidence type="ECO:0000313" key="1">
    <source>
        <dbReference type="EMBL" id="ACZ91017.1"/>
    </source>
</evidence>
<dbReference type="RefSeq" id="WP_012894746.1">
    <property type="nucleotide sequence ID" value="NC_013595.1"/>
</dbReference>
<dbReference type="AlphaFoldDB" id="D2B0K5"/>
<dbReference type="Pfam" id="PF19760">
    <property type="entry name" value="DUF6247"/>
    <property type="match status" value="1"/>
</dbReference>
<sequence>MTAQPHEQGAMPTIDKKFASVRKALFHPDDIAAFDAGLAKLTSISPIDLASLDEFLESWWRTAVIAGRDREDWHRVLNVAERIQRGEPPRGRDFADVLAERGYQVPR</sequence>
<dbReference type="OrthoDB" id="3431428at2"/>